<dbReference type="InterPro" id="IPR011249">
    <property type="entry name" value="Metalloenz_LuxS/M16"/>
</dbReference>
<reference evidence="4" key="1">
    <citation type="submission" date="2022-11" db="UniProtKB">
        <authorList>
            <consortium name="WormBaseParasite"/>
        </authorList>
    </citation>
    <scope>IDENTIFICATION</scope>
</reference>
<sequence>MVFGNSADEYRLCTFVCALTNHGLANVEEILKRLFAYLGQIKKRLSETWLHEEIKVKYGNAFHLAFLQELHQLLNNTTIDESLVYPSPNPYIPKKLRLSPKTGFTYQPVPKLLSDDGLQNRLWHVRDVIFRRPHISARFLFRCPINPDSLRFYEIASILNSMVTEQMDEKLYQMKAAGYDYAIDIKHRTLTLTFQGYSSRMHLIIDSFFKEFFSLKYEEKILEVFKQNRLESVENSKLSDPSQLANAKLMEFSRATFWTANDQKEIVKGTSVK</sequence>
<dbReference type="InterPro" id="IPR032632">
    <property type="entry name" value="Peptidase_M16_M"/>
</dbReference>
<keyword evidence="3" id="KW-1185">Reference proteome</keyword>
<feature type="domain" description="Peptidase M16 middle/third" evidence="2">
    <location>
        <begin position="66"/>
        <end position="262"/>
    </location>
</feature>
<accession>A0A915IEA8</accession>
<keyword evidence="1" id="KW-0479">Metal-binding</keyword>
<dbReference type="SUPFAM" id="SSF63411">
    <property type="entry name" value="LuxS/MPP-like metallohydrolase"/>
    <property type="match status" value="2"/>
</dbReference>
<evidence type="ECO:0000256" key="1">
    <source>
        <dbReference type="ARBA" id="ARBA00022723"/>
    </source>
</evidence>
<dbReference type="Pfam" id="PF16187">
    <property type="entry name" value="Peptidase_M16_M"/>
    <property type="match status" value="1"/>
</dbReference>
<evidence type="ECO:0000259" key="2">
    <source>
        <dbReference type="Pfam" id="PF16187"/>
    </source>
</evidence>
<dbReference type="AlphaFoldDB" id="A0A915IEA8"/>
<proteinExistence type="predicted"/>
<organism evidence="3 4">
    <name type="scientific">Romanomermis culicivorax</name>
    <name type="common">Nematode worm</name>
    <dbReference type="NCBI Taxonomy" id="13658"/>
    <lineage>
        <taxon>Eukaryota</taxon>
        <taxon>Metazoa</taxon>
        <taxon>Ecdysozoa</taxon>
        <taxon>Nematoda</taxon>
        <taxon>Enoplea</taxon>
        <taxon>Dorylaimia</taxon>
        <taxon>Mermithida</taxon>
        <taxon>Mermithoidea</taxon>
        <taxon>Mermithidae</taxon>
        <taxon>Romanomermis</taxon>
    </lineage>
</organism>
<dbReference type="PANTHER" id="PTHR43690">
    <property type="entry name" value="NARDILYSIN"/>
    <property type="match status" value="1"/>
</dbReference>
<name>A0A915IEA8_ROMCU</name>
<dbReference type="WBParaSite" id="nRc.2.0.1.t11546-RA">
    <property type="protein sequence ID" value="nRc.2.0.1.t11546-RA"/>
    <property type="gene ID" value="nRc.2.0.1.g11546"/>
</dbReference>
<protein>
    <submittedName>
        <fullName evidence="4">Peptidase M16 middle/third domain-containing protein</fullName>
    </submittedName>
</protein>
<evidence type="ECO:0000313" key="4">
    <source>
        <dbReference type="WBParaSite" id="nRc.2.0.1.t11546-RA"/>
    </source>
</evidence>
<dbReference type="Gene3D" id="3.30.830.10">
    <property type="entry name" value="Metalloenzyme, LuxS/M16 peptidase-like"/>
    <property type="match status" value="2"/>
</dbReference>
<dbReference type="GO" id="GO:0046872">
    <property type="term" value="F:metal ion binding"/>
    <property type="evidence" value="ECO:0007669"/>
    <property type="project" value="UniProtKB-KW"/>
</dbReference>
<dbReference type="Proteomes" id="UP000887565">
    <property type="component" value="Unplaced"/>
</dbReference>
<dbReference type="OMA" id="EVMWTHE"/>
<dbReference type="InterPro" id="IPR050626">
    <property type="entry name" value="Peptidase_M16"/>
</dbReference>
<evidence type="ECO:0000313" key="3">
    <source>
        <dbReference type="Proteomes" id="UP000887565"/>
    </source>
</evidence>
<dbReference type="PANTHER" id="PTHR43690:SF18">
    <property type="entry name" value="INSULIN-DEGRADING ENZYME-RELATED"/>
    <property type="match status" value="1"/>
</dbReference>